<feature type="domain" description="EamA" evidence="7">
    <location>
        <begin position="13"/>
        <end position="146"/>
    </location>
</feature>
<dbReference type="AlphaFoldDB" id="W0BJC7"/>
<feature type="transmembrane region" description="Helical" evidence="6">
    <location>
        <begin position="102"/>
        <end position="123"/>
    </location>
</feature>
<feature type="transmembrane region" description="Helical" evidence="6">
    <location>
        <begin position="76"/>
        <end position="96"/>
    </location>
</feature>
<comment type="similarity">
    <text evidence="2">Belongs to the EamA transporter family.</text>
</comment>
<keyword evidence="5 6" id="KW-0472">Membrane</keyword>
<keyword evidence="3 6" id="KW-0812">Transmembrane</keyword>
<evidence type="ECO:0000256" key="2">
    <source>
        <dbReference type="ARBA" id="ARBA00007362"/>
    </source>
</evidence>
<dbReference type="eggNOG" id="COG0697">
    <property type="taxonomic scope" value="Bacteria"/>
</dbReference>
<gene>
    <name evidence="8" type="ORF">Loa_50p0036</name>
</gene>
<dbReference type="KEGG" id="lok:Loa_50p0036"/>
<evidence type="ECO:0000313" key="9">
    <source>
        <dbReference type="Proteomes" id="UP000018838"/>
    </source>
</evidence>
<dbReference type="PATRIC" id="fig|1268635.3.peg.3066"/>
<keyword evidence="9" id="KW-1185">Reference proteome</keyword>
<feature type="transmembrane region" description="Helical" evidence="6">
    <location>
        <begin position="193"/>
        <end position="211"/>
    </location>
</feature>
<dbReference type="EMBL" id="CP004007">
    <property type="protein sequence ID" value="AHE68514.1"/>
    <property type="molecule type" value="Genomic_DNA"/>
</dbReference>
<organism evidence="8 9">
    <name type="scientific">Legionella oakridgensis ATCC 33761 = DSM 21215</name>
    <dbReference type="NCBI Taxonomy" id="1268635"/>
    <lineage>
        <taxon>Bacteria</taxon>
        <taxon>Pseudomonadati</taxon>
        <taxon>Pseudomonadota</taxon>
        <taxon>Gammaproteobacteria</taxon>
        <taxon>Legionellales</taxon>
        <taxon>Legionellaceae</taxon>
        <taxon>Legionella</taxon>
    </lineage>
</organism>
<accession>W0BJC7</accession>
<dbReference type="PANTHER" id="PTHR32322">
    <property type="entry name" value="INNER MEMBRANE TRANSPORTER"/>
    <property type="match status" value="1"/>
</dbReference>
<feature type="domain" description="EamA" evidence="7">
    <location>
        <begin position="159"/>
        <end position="288"/>
    </location>
</feature>
<feature type="transmembrane region" description="Helical" evidence="6">
    <location>
        <begin position="272"/>
        <end position="289"/>
    </location>
</feature>
<comment type="subcellular location">
    <subcellularLocation>
        <location evidence="1">Membrane</location>
        <topology evidence="1">Multi-pass membrane protein</topology>
    </subcellularLocation>
</comment>
<dbReference type="RefSeq" id="WP_025386786.1">
    <property type="nucleotide sequence ID" value="NZ_CP004007.1"/>
</dbReference>
<evidence type="ECO:0000313" key="8">
    <source>
        <dbReference type="EMBL" id="AHE68514.1"/>
    </source>
</evidence>
<dbReference type="InterPro" id="IPR037185">
    <property type="entry name" value="EmrE-like"/>
</dbReference>
<sequence>MRINRFFSISPTFAALASAILFGGSTPFAKQLIGDFSPLLLAGLLYLGSGIGLMLMRLIKYRGWQHSGLLTDDWPWLLGAIIFGGTLGPILLMMGLKQASASVASLLLNLEAVFTALLAWVVFKESTERRIVLGMLLIVAGSIVLSWPSKTASIPNWWSTITIASACMCWAIDNNLTRKVSAGEPLFIAGTKGLVAGVVSTSFALGLGTTLPHWSLVSYALMVGFIGYGASLVLFVLALRGLGTARTGAYFSTAPFIGAGIAILFLNEPTSALLWIAIILMGLGVYLHLTEHHEHDHTHELLSHSHNHIHDEHHRHEHDFLWDGSEPHYHLHHHDAIKHFHPHYPDIHHRHKHHK</sequence>
<evidence type="ECO:0000256" key="4">
    <source>
        <dbReference type="ARBA" id="ARBA00022989"/>
    </source>
</evidence>
<dbReference type="GO" id="GO:0016020">
    <property type="term" value="C:membrane"/>
    <property type="evidence" value="ECO:0007669"/>
    <property type="project" value="UniProtKB-SubCell"/>
</dbReference>
<protein>
    <submittedName>
        <fullName evidence="8">Permeases of the drug/metabolite transporter DMT superfamily</fullName>
    </submittedName>
</protein>
<dbReference type="PANTHER" id="PTHR32322:SF2">
    <property type="entry name" value="EAMA DOMAIN-CONTAINING PROTEIN"/>
    <property type="match status" value="1"/>
</dbReference>
<dbReference type="Pfam" id="PF00892">
    <property type="entry name" value="EamA"/>
    <property type="match status" value="2"/>
</dbReference>
<evidence type="ECO:0000256" key="3">
    <source>
        <dbReference type="ARBA" id="ARBA00022692"/>
    </source>
</evidence>
<dbReference type="InterPro" id="IPR050638">
    <property type="entry name" value="AA-Vitamin_Transporters"/>
</dbReference>
<keyword evidence="8" id="KW-0614">Plasmid</keyword>
<dbReference type="Proteomes" id="UP000018838">
    <property type="component" value="Plasmid unnamed"/>
</dbReference>
<feature type="transmembrane region" description="Helical" evidence="6">
    <location>
        <begin position="249"/>
        <end position="266"/>
    </location>
</feature>
<evidence type="ECO:0000256" key="5">
    <source>
        <dbReference type="ARBA" id="ARBA00023136"/>
    </source>
</evidence>
<name>W0BJC7_9GAMM</name>
<geneLocation type="plasmid" evidence="9"/>
<evidence type="ECO:0000256" key="1">
    <source>
        <dbReference type="ARBA" id="ARBA00004141"/>
    </source>
</evidence>
<reference evidence="8 9" key="1">
    <citation type="journal article" date="2013" name="Int. J. Med. Microbiol.">
        <title>Legionella oakridgensis ATCC 33761 genome sequence and phenotypic characterization reveals its replication capacity in amoebae.</title>
        <authorList>
            <person name="Brzuszkiewicz E."/>
            <person name="Schulz T."/>
            <person name="Rydzewski K."/>
            <person name="Daniel R."/>
            <person name="Gillmaier N."/>
            <person name="Dittmann C."/>
            <person name="Holland G."/>
            <person name="Schunder E."/>
            <person name="Lautner M."/>
            <person name="Eisenreich W."/>
            <person name="Luck C."/>
            <person name="Heuner K."/>
        </authorList>
    </citation>
    <scope>NUCLEOTIDE SEQUENCE [LARGE SCALE GENOMIC DNA]</scope>
    <source>
        <strain>OR-10</strain>
        <strain evidence="9">ATCC 33761</strain>
        <plasmid evidence="9">Plasmid</plasmid>
    </source>
</reference>
<feature type="transmembrane region" description="Helical" evidence="6">
    <location>
        <begin position="154"/>
        <end position="172"/>
    </location>
</feature>
<feature type="transmembrane region" description="Helical" evidence="6">
    <location>
        <begin position="217"/>
        <end position="237"/>
    </location>
</feature>
<keyword evidence="4 6" id="KW-1133">Transmembrane helix</keyword>
<dbReference type="InterPro" id="IPR000620">
    <property type="entry name" value="EamA_dom"/>
</dbReference>
<feature type="transmembrane region" description="Helical" evidence="6">
    <location>
        <begin position="130"/>
        <end position="148"/>
    </location>
</feature>
<dbReference type="HOGENOM" id="CLU_042632_0_0_6"/>
<evidence type="ECO:0000259" key="7">
    <source>
        <dbReference type="Pfam" id="PF00892"/>
    </source>
</evidence>
<feature type="transmembrane region" description="Helical" evidence="6">
    <location>
        <begin position="39"/>
        <end position="56"/>
    </location>
</feature>
<evidence type="ECO:0000256" key="6">
    <source>
        <dbReference type="SAM" id="Phobius"/>
    </source>
</evidence>
<proteinExistence type="inferred from homology"/>
<dbReference type="Gene3D" id="1.10.3730.20">
    <property type="match status" value="2"/>
</dbReference>
<dbReference type="SUPFAM" id="SSF103481">
    <property type="entry name" value="Multidrug resistance efflux transporter EmrE"/>
    <property type="match status" value="2"/>
</dbReference>